<name>W9YVU3_FUSOX</name>
<dbReference type="HOGENOM" id="CLU_1815893_0_0_1"/>
<sequence length="142" mass="16226">MGTLIRESQVNKSKLISDWLLKIEKPSDDSIHKKKRHKASCKERYFNTEYPCQRIPTTSNSSHDNQLVANPTPQNLQDASKPMPRKHARSITEMVGSDEEGDAIDDTPKASSRGWRKKALDLSRAQRHLMPLLPQPRVLHHP</sequence>
<accession>W9YVU3</accession>
<organism evidence="2">
    <name type="scientific">Fusarium oxysporum f. sp. melonis 26406</name>
    <dbReference type="NCBI Taxonomy" id="1089452"/>
    <lineage>
        <taxon>Eukaryota</taxon>
        <taxon>Fungi</taxon>
        <taxon>Dikarya</taxon>
        <taxon>Ascomycota</taxon>
        <taxon>Pezizomycotina</taxon>
        <taxon>Sordariomycetes</taxon>
        <taxon>Hypocreomycetidae</taxon>
        <taxon>Hypocreales</taxon>
        <taxon>Nectriaceae</taxon>
        <taxon>Fusarium</taxon>
        <taxon>Fusarium oxysporum species complex</taxon>
    </lineage>
</organism>
<dbReference type="Proteomes" id="UP000030703">
    <property type="component" value="Unassembled WGS sequence"/>
</dbReference>
<dbReference type="OrthoDB" id="10338851at2759"/>
<dbReference type="VEuPathDB" id="FungiDB:FOMG_19914"/>
<feature type="compositionally biased region" description="Polar residues" evidence="1">
    <location>
        <begin position="55"/>
        <end position="78"/>
    </location>
</feature>
<gene>
    <name evidence="2" type="ORF">FOMG_19914</name>
</gene>
<dbReference type="AlphaFoldDB" id="W9YVU3"/>
<feature type="region of interest" description="Disordered" evidence="1">
    <location>
        <begin position="52"/>
        <end position="117"/>
    </location>
</feature>
<proteinExistence type="predicted"/>
<protein>
    <submittedName>
        <fullName evidence="2">Uncharacterized protein</fullName>
    </submittedName>
</protein>
<feature type="compositionally biased region" description="Acidic residues" evidence="1">
    <location>
        <begin position="96"/>
        <end position="105"/>
    </location>
</feature>
<evidence type="ECO:0000313" key="2">
    <source>
        <dbReference type="EMBL" id="EXK23305.1"/>
    </source>
</evidence>
<dbReference type="EMBL" id="KI981073">
    <property type="protein sequence ID" value="EXK23305.1"/>
    <property type="molecule type" value="Genomic_DNA"/>
</dbReference>
<reference evidence="2" key="2">
    <citation type="submission" date="2014-02" db="EMBL/GenBank/DDBJ databases">
        <title>Annotation of the Genome Sequence of Fusarium oxysporum f. sp. melonis 26406.</title>
        <authorList>
            <consortium name="The Broad Institute Genomics Platform"/>
            <person name="Ma L.-J."/>
            <person name="Corby-Kistler H."/>
            <person name="Broz K."/>
            <person name="Gale L.R."/>
            <person name="Jonkers W."/>
            <person name="O'Donnell K."/>
            <person name="Ploetz R."/>
            <person name="Steinberg C."/>
            <person name="Schwartz D.C."/>
            <person name="VanEtten H."/>
            <person name="Zhou S."/>
            <person name="Young S.K."/>
            <person name="Zeng Q."/>
            <person name="Gargeya S."/>
            <person name="Fitzgerald M."/>
            <person name="Abouelleil A."/>
            <person name="Alvarado L."/>
            <person name="Chapman S.B."/>
            <person name="Gainer-Dewar J."/>
            <person name="Goldberg J."/>
            <person name="Griggs A."/>
            <person name="Gujja S."/>
            <person name="Hansen M."/>
            <person name="Howarth C."/>
            <person name="Imamovic A."/>
            <person name="Ireland A."/>
            <person name="Larimer J."/>
            <person name="McCowan C."/>
            <person name="Murphy C."/>
            <person name="Pearson M."/>
            <person name="Poon T.W."/>
            <person name="Priest M."/>
            <person name="Roberts A."/>
            <person name="Saif S."/>
            <person name="Shea T."/>
            <person name="Sykes S."/>
            <person name="Wortman J."/>
            <person name="Nusbaum C."/>
            <person name="Birren B."/>
        </authorList>
    </citation>
    <scope>NUCLEOTIDE SEQUENCE</scope>
    <source>
        <strain evidence="2">26406</strain>
    </source>
</reference>
<evidence type="ECO:0000256" key="1">
    <source>
        <dbReference type="SAM" id="MobiDB-lite"/>
    </source>
</evidence>
<reference evidence="2" key="1">
    <citation type="submission" date="2012-04" db="EMBL/GenBank/DDBJ databases">
        <title>The Genome Sequence of Fusarium oxysporum melonis.</title>
        <authorList>
            <consortium name="The Broad Institute Genome Sequencing Platform"/>
            <person name="Ma L.-J."/>
            <person name="Gale L.R."/>
            <person name="Schwartz D.C."/>
            <person name="Zhou S."/>
            <person name="Corby-Kistler H."/>
            <person name="Young S.K."/>
            <person name="Zeng Q."/>
            <person name="Gargeya S."/>
            <person name="Fitzgerald M."/>
            <person name="Haas B."/>
            <person name="Abouelleil A."/>
            <person name="Alvarado L."/>
            <person name="Arachchi H.M."/>
            <person name="Berlin A."/>
            <person name="Brown A."/>
            <person name="Chapman S.B."/>
            <person name="Chen Z."/>
            <person name="Dunbar C."/>
            <person name="Freedman E."/>
            <person name="Gearin G."/>
            <person name="Goldberg J."/>
            <person name="Griggs A."/>
            <person name="Gujja S."/>
            <person name="Heiman D."/>
            <person name="Howarth C."/>
            <person name="Larson L."/>
            <person name="Lui A."/>
            <person name="MacDonald P.J.P."/>
            <person name="Montmayeur A."/>
            <person name="Murphy C."/>
            <person name="Neiman D."/>
            <person name="Pearson M."/>
            <person name="Priest M."/>
            <person name="Roberts A."/>
            <person name="Saif S."/>
            <person name="Shea T."/>
            <person name="Shenoy N."/>
            <person name="Sisk P."/>
            <person name="Stolte C."/>
            <person name="Sykes S."/>
            <person name="Wortman J."/>
            <person name="Nusbaum C."/>
            <person name="Birren B."/>
        </authorList>
    </citation>
    <scope>NUCLEOTIDE SEQUENCE</scope>
    <source>
        <strain evidence="2">26406</strain>
    </source>
</reference>